<dbReference type="Pfam" id="PF13456">
    <property type="entry name" value="RVT_3"/>
    <property type="match status" value="1"/>
</dbReference>
<keyword evidence="3" id="KW-1185">Reference proteome</keyword>
<dbReference type="PROSITE" id="PS50879">
    <property type="entry name" value="RNASE_H_1"/>
    <property type="match status" value="1"/>
</dbReference>
<organism evidence="2 3">
    <name type="scientific">Lithocarpus litseifolius</name>
    <dbReference type="NCBI Taxonomy" id="425828"/>
    <lineage>
        <taxon>Eukaryota</taxon>
        <taxon>Viridiplantae</taxon>
        <taxon>Streptophyta</taxon>
        <taxon>Embryophyta</taxon>
        <taxon>Tracheophyta</taxon>
        <taxon>Spermatophyta</taxon>
        <taxon>Magnoliopsida</taxon>
        <taxon>eudicotyledons</taxon>
        <taxon>Gunneridae</taxon>
        <taxon>Pentapetalae</taxon>
        <taxon>rosids</taxon>
        <taxon>fabids</taxon>
        <taxon>Fagales</taxon>
        <taxon>Fagaceae</taxon>
        <taxon>Lithocarpus</taxon>
    </lineage>
</organism>
<protein>
    <recommendedName>
        <fullName evidence="1">RNase H type-1 domain-containing protein</fullName>
    </recommendedName>
</protein>
<dbReference type="EMBL" id="JAZDWU010000002">
    <property type="protein sequence ID" value="KAL0012861.1"/>
    <property type="molecule type" value="Genomic_DNA"/>
</dbReference>
<dbReference type="AlphaFoldDB" id="A0AAW2DVV2"/>
<name>A0AAW2DVV2_9ROSI</name>
<dbReference type="SUPFAM" id="SSF53098">
    <property type="entry name" value="Ribonuclease H-like"/>
    <property type="match status" value="1"/>
</dbReference>
<evidence type="ECO:0000313" key="2">
    <source>
        <dbReference type="EMBL" id="KAL0012861.1"/>
    </source>
</evidence>
<proteinExistence type="predicted"/>
<dbReference type="InterPro" id="IPR053151">
    <property type="entry name" value="RNase_H-like"/>
</dbReference>
<dbReference type="GO" id="GO:0004523">
    <property type="term" value="F:RNA-DNA hybrid ribonuclease activity"/>
    <property type="evidence" value="ECO:0007669"/>
    <property type="project" value="InterPro"/>
</dbReference>
<sequence>MKVPPSLSYTFNLPLVSWLETNCTTGAVSEQLRLPWKIIFPMGLWHLWLARNNFLFRTSVVDNMIHIKCIKESAEFFSIGAKVRCNKMKKVIRVAWEKPPLGWMKLNSDGSALGNPGKAGGGGLIRDHQGNWVRGYARSHGHSNSSLAELWALRDGLEIAKELRLDKLIVEMDALSIVLLMNNDKANLLMEPLLSVCRKLLDVIPNKRVVHTFREANQCADMLARFGGSSISNFVVFMCPPPVVAGLLLADKEASFCNRLVPA</sequence>
<dbReference type="CDD" id="cd06222">
    <property type="entry name" value="RNase_H_like"/>
    <property type="match status" value="1"/>
</dbReference>
<dbReference type="InterPro" id="IPR002156">
    <property type="entry name" value="RNaseH_domain"/>
</dbReference>
<comment type="caution">
    <text evidence="2">The sequence shown here is derived from an EMBL/GenBank/DDBJ whole genome shotgun (WGS) entry which is preliminary data.</text>
</comment>
<dbReference type="PANTHER" id="PTHR47723">
    <property type="entry name" value="OS05G0353850 PROTEIN"/>
    <property type="match status" value="1"/>
</dbReference>
<dbReference type="Gene3D" id="3.30.420.10">
    <property type="entry name" value="Ribonuclease H-like superfamily/Ribonuclease H"/>
    <property type="match status" value="1"/>
</dbReference>
<gene>
    <name evidence="2" type="ORF">SO802_007969</name>
</gene>
<dbReference type="InterPro" id="IPR044730">
    <property type="entry name" value="RNase_H-like_dom_plant"/>
</dbReference>
<feature type="domain" description="RNase H type-1" evidence="1">
    <location>
        <begin position="100"/>
        <end position="229"/>
    </location>
</feature>
<dbReference type="InterPro" id="IPR036397">
    <property type="entry name" value="RNaseH_sf"/>
</dbReference>
<dbReference type="InterPro" id="IPR012337">
    <property type="entry name" value="RNaseH-like_sf"/>
</dbReference>
<accession>A0AAW2DVV2</accession>
<evidence type="ECO:0000259" key="1">
    <source>
        <dbReference type="PROSITE" id="PS50879"/>
    </source>
</evidence>
<dbReference type="Proteomes" id="UP001459277">
    <property type="component" value="Unassembled WGS sequence"/>
</dbReference>
<evidence type="ECO:0000313" key="3">
    <source>
        <dbReference type="Proteomes" id="UP001459277"/>
    </source>
</evidence>
<dbReference type="GO" id="GO:0003676">
    <property type="term" value="F:nucleic acid binding"/>
    <property type="evidence" value="ECO:0007669"/>
    <property type="project" value="InterPro"/>
</dbReference>
<dbReference type="PANTHER" id="PTHR47723:SF19">
    <property type="entry name" value="POLYNUCLEOTIDYL TRANSFERASE, RIBONUCLEASE H-LIKE SUPERFAMILY PROTEIN"/>
    <property type="match status" value="1"/>
</dbReference>
<reference evidence="2 3" key="1">
    <citation type="submission" date="2024-01" db="EMBL/GenBank/DDBJ databases">
        <title>A telomere-to-telomere, gap-free genome of sweet tea (Lithocarpus litseifolius).</title>
        <authorList>
            <person name="Zhou J."/>
        </authorList>
    </citation>
    <scope>NUCLEOTIDE SEQUENCE [LARGE SCALE GENOMIC DNA]</scope>
    <source>
        <strain evidence="2">Zhou-2022a</strain>
        <tissue evidence="2">Leaf</tissue>
    </source>
</reference>